<dbReference type="PANTHER" id="PTHR39181">
    <property type="entry name" value="TYROSINE-PROTEIN PHOSPHATASE YWQE"/>
    <property type="match status" value="1"/>
</dbReference>
<protein>
    <recommendedName>
        <fullName evidence="2">protein-tyrosine-phosphatase</fullName>
        <ecNumber evidence="2">3.1.3.48</ecNumber>
    </recommendedName>
</protein>
<dbReference type="GO" id="GO:0004725">
    <property type="term" value="F:protein tyrosine phosphatase activity"/>
    <property type="evidence" value="ECO:0007669"/>
    <property type="project" value="UniProtKB-EC"/>
</dbReference>
<dbReference type="Proteomes" id="UP000215361">
    <property type="component" value="Unassembled WGS sequence"/>
</dbReference>
<dbReference type="InterPro" id="IPR016667">
    <property type="entry name" value="Caps_polysacc_synth_CpsB/CapC"/>
</dbReference>
<name>A0A133MZM0_FINMA</name>
<dbReference type="AlphaFoldDB" id="A0A133MZM0"/>
<proteinExistence type="inferred from homology"/>
<dbReference type="PANTHER" id="PTHR39181:SF1">
    <property type="entry name" value="TYROSINE-PROTEIN PHOSPHATASE YWQE"/>
    <property type="match status" value="1"/>
</dbReference>
<evidence type="ECO:0000256" key="3">
    <source>
        <dbReference type="ARBA" id="ARBA00022801"/>
    </source>
</evidence>
<comment type="caution">
    <text evidence="6">The sequence shown here is derived from an EMBL/GenBank/DDBJ whole genome shotgun (WGS) entry which is preliminary data.</text>
</comment>
<evidence type="ECO:0000256" key="5">
    <source>
        <dbReference type="ARBA" id="ARBA00051722"/>
    </source>
</evidence>
<keyword evidence="3" id="KW-0378">Hydrolase</keyword>
<keyword evidence="4" id="KW-0904">Protein phosphatase</keyword>
<evidence type="ECO:0000256" key="1">
    <source>
        <dbReference type="ARBA" id="ARBA00005750"/>
    </source>
</evidence>
<dbReference type="Gene3D" id="3.20.20.140">
    <property type="entry name" value="Metal-dependent hydrolases"/>
    <property type="match status" value="1"/>
</dbReference>
<dbReference type="EC" id="3.1.3.48" evidence="2"/>
<dbReference type="EMBL" id="NDYI01000022">
    <property type="protein sequence ID" value="OXZ36897.1"/>
    <property type="molecule type" value="Genomic_DNA"/>
</dbReference>
<dbReference type="GO" id="GO:0030145">
    <property type="term" value="F:manganese ion binding"/>
    <property type="evidence" value="ECO:0007669"/>
    <property type="project" value="InterPro"/>
</dbReference>
<accession>A0A133MZM0</accession>
<dbReference type="RefSeq" id="WP_002837571.1">
    <property type="nucleotide sequence ID" value="NZ_CAUPFM010000031.1"/>
</dbReference>
<evidence type="ECO:0000256" key="4">
    <source>
        <dbReference type="ARBA" id="ARBA00022912"/>
    </source>
</evidence>
<gene>
    <name evidence="6" type="ORF">B9N56_07355</name>
</gene>
<evidence type="ECO:0000313" key="6">
    <source>
        <dbReference type="EMBL" id="OXZ36897.1"/>
    </source>
</evidence>
<comment type="catalytic activity">
    <reaction evidence="5">
        <text>O-phospho-L-tyrosyl-[protein] + H2O = L-tyrosyl-[protein] + phosphate</text>
        <dbReference type="Rhea" id="RHEA:10684"/>
        <dbReference type="Rhea" id="RHEA-COMP:10136"/>
        <dbReference type="Rhea" id="RHEA-COMP:20101"/>
        <dbReference type="ChEBI" id="CHEBI:15377"/>
        <dbReference type="ChEBI" id="CHEBI:43474"/>
        <dbReference type="ChEBI" id="CHEBI:46858"/>
        <dbReference type="ChEBI" id="CHEBI:61978"/>
        <dbReference type="EC" id="3.1.3.48"/>
    </reaction>
</comment>
<sequence length="259" mass="29956">MIDINSKIMADMKNGSSNMDQAVATAIEYARLGYKKVVSASEISTNGRVLTSDEKQLLIDRINDELDYQKIDFQVLSGNLMSCDPKMMEYFHNDLISSINYSRYILLELPSTTEYKDLNKFIYDIQIKGYVPIIVHPERCKYVQENPDYLIPLKERDCLVQLDMSSVVKSKSSRLYKTAKELLERQMVDVVATEVENAYEAEYVRDGIKTLHKIIDSDYFDLIMRLNPQLIIEDERIDRIPVLNKKSGGVLSRIFGKRR</sequence>
<organism evidence="6 7">
    <name type="scientific">Finegoldia magna</name>
    <name type="common">Peptostreptococcus magnus</name>
    <dbReference type="NCBI Taxonomy" id="1260"/>
    <lineage>
        <taxon>Bacteria</taxon>
        <taxon>Bacillati</taxon>
        <taxon>Bacillota</taxon>
        <taxon>Tissierellia</taxon>
        <taxon>Tissierellales</taxon>
        <taxon>Peptoniphilaceae</taxon>
        <taxon>Finegoldia</taxon>
    </lineage>
</organism>
<dbReference type="Pfam" id="PF19567">
    <property type="entry name" value="CpsB_CapC"/>
    <property type="match status" value="1"/>
</dbReference>
<evidence type="ECO:0000313" key="7">
    <source>
        <dbReference type="Proteomes" id="UP000215361"/>
    </source>
</evidence>
<dbReference type="PIRSF" id="PIRSF016557">
    <property type="entry name" value="Caps_synth_CpsB"/>
    <property type="match status" value="1"/>
</dbReference>
<evidence type="ECO:0000256" key="2">
    <source>
        <dbReference type="ARBA" id="ARBA00013064"/>
    </source>
</evidence>
<reference evidence="7" key="1">
    <citation type="submission" date="2017-04" db="EMBL/GenBank/DDBJ databases">
        <title>Finegoldia magna isolated from orthopedic joint implant-associated infections.</title>
        <authorList>
            <person name="Bjorklund S."/>
            <person name="Bruggemann H."/>
            <person name="Jensen A."/>
            <person name="Hellmark B."/>
            <person name="Soderquist B."/>
        </authorList>
    </citation>
    <scope>NUCLEOTIDE SEQUENCE [LARGE SCALE GENOMIC DNA]</scope>
    <source>
        <strain evidence="7">08T492</strain>
    </source>
</reference>
<comment type="similarity">
    <text evidence="1">Belongs to the metallo-dependent hydrolases superfamily. CpsB/CapC family.</text>
</comment>